<organism evidence="10 11">
    <name type="scientific">Acrocarpospora corrugata</name>
    <dbReference type="NCBI Taxonomy" id="35763"/>
    <lineage>
        <taxon>Bacteria</taxon>
        <taxon>Bacillati</taxon>
        <taxon>Actinomycetota</taxon>
        <taxon>Actinomycetes</taxon>
        <taxon>Streptosporangiales</taxon>
        <taxon>Streptosporangiaceae</taxon>
        <taxon>Acrocarpospora</taxon>
    </lineage>
</organism>
<dbReference type="PROSITE" id="PS52029">
    <property type="entry name" value="LD_TPASE"/>
    <property type="match status" value="1"/>
</dbReference>
<comment type="pathway">
    <text evidence="1 7">Cell wall biogenesis; peptidoglycan biosynthesis.</text>
</comment>
<dbReference type="Pfam" id="PF17964">
    <property type="entry name" value="Big_10"/>
    <property type="match status" value="1"/>
</dbReference>
<dbReference type="PANTHER" id="PTHR30582">
    <property type="entry name" value="L,D-TRANSPEPTIDASE"/>
    <property type="match status" value="1"/>
</dbReference>
<dbReference type="GO" id="GO:0071555">
    <property type="term" value="P:cell wall organization"/>
    <property type="evidence" value="ECO:0007669"/>
    <property type="project" value="UniProtKB-UniRule"/>
</dbReference>
<dbReference type="Pfam" id="PF03734">
    <property type="entry name" value="YkuD"/>
    <property type="match status" value="1"/>
</dbReference>
<dbReference type="GO" id="GO:0005576">
    <property type="term" value="C:extracellular region"/>
    <property type="evidence" value="ECO:0007669"/>
    <property type="project" value="TreeGrafter"/>
</dbReference>
<dbReference type="GO" id="GO:0071972">
    <property type="term" value="F:peptidoglycan L,D-transpeptidase activity"/>
    <property type="evidence" value="ECO:0007669"/>
    <property type="project" value="TreeGrafter"/>
</dbReference>
<dbReference type="InterPro" id="IPR041280">
    <property type="entry name" value="Big_10"/>
</dbReference>
<feature type="domain" description="L,D-TPase catalytic" evidence="9">
    <location>
        <begin position="220"/>
        <end position="345"/>
    </location>
</feature>
<dbReference type="CDD" id="cd16913">
    <property type="entry name" value="YkuD_like"/>
    <property type="match status" value="1"/>
</dbReference>
<evidence type="ECO:0000256" key="6">
    <source>
        <dbReference type="ARBA" id="ARBA00023316"/>
    </source>
</evidence>
<evidence type="ECO:0000256" key="1">
    <source>
        <dbReference type="ARBA" id="ARBA00004752"/>
    </source>
</evidence>
<dbReference type="UniPathway" id="UPA00219"/>
<keyword evidence="3 7" id="KW-0133">Cell shape</keyword>
<protein>
    <recommendedName>
        <fullName evidence="9">L,D-TPase catalytic domain-containing protein</fullName>
    </recommendedName>
</protein>
<evidence type="ECO:0000256" key="5">
    <source>
        <dbReference type="ARBA" id="ARBA00023315"/>
    </source>
</evidence>
<dbReference type="GO" id="GO:0008360">
    <property type="term" value="P:regulation of cell shape"/>
    <property type="evidence" value="ECO:0007669"/>
    <property type="project" value="UniProtKB-UniRule"/>
</dbReference>
<feature type="signal peptide" evidence="8">
    <location>
        <begin position="1"/>
        <end position="21"/>
    </location>
</feature>
<keyword evidence="8" id="KW-0732">Signal</keyword>
<dbReference type="OrthoDB" id="5242354at2"/>
<dbReference type="Proteomes" id="UP000334990">
    <property type="component" value="Unassembled WGS sequence"/>
</dbReference>
<evidence type="ECO:0000256" key="8">
    <source>
        <dbReference type="SAM" id="SignalP"/>
    </source>
</evidence>
<feature type="active site" description="Proton donor/acceptor" evidence="7">
    <location>
        <position position="304"/>
    </location>
</feature>
<evidence type="ECO:0000259" key="9">
    <source>
        <dbReference type="PROSITE" id="PS52029"/>
    </source>
</evidence>
<gene>
    <name evidence="10" type="ORF">Acor_48500</name>
</gene>
<keyword evidence="6 7" id="KW-0961">Cell wall biogenesis/degradation</keyword>
<dbReference type="InterPro" id="IPR005490">
    <property type="entry name" value="LD_TPept_cat_dom"/>
</dbReference>
<dbReference type="GO" id="GO:0018104">
    <property type="term" value="P:peptidoglycan-protein cross-linking"/>
    <property type="evidence" value="ECO:0007669"/>
    <property type="project" value="TreeGrafter"/>
</dbReference>
<keyword evidence="5" id="KW-0012">Acyltransferase</keyword>
<evidence type="ECO:0000313" key="11">
    <source>
        <dbReference type="Proteomes" id="UP000334990"/>
    </source>
</evidence>
<dbReference type="InterPro" id="IPR050979">
    <property type="entry name" value="LD-transpeptidase"/>
</dbReference>
<evidence type="ECO:0000256" key="2">
    <source>
        <dbReference type="ARBA" id="ARBA00022679"/>
    </source>
</evidence>
<accession>A0A5M3W228</accession>
<keyword evidence="2" id="KW-0808">Transferase</keyword>
<dbReference type="PROSITE" id="PS51257">
    <property type="entry name" value="PROKAR_LIPOPROTEIN"/>
    <property type="match status" value="1"/>
</dbReference>
<dbReference type="Gene3D" id="2.40.440.10">
    <property type="entry name" value="L,D-transpeptidase catalytic domain-like"/>
    <property type="match status" value="1"/>
</dbReference>
<dbReference type="Gene3D" id="2.60.40.3710">
    <property type="match status" value="1"/>
</dbReference>
<dbReference type="EMBL" id="BLAD01000061">
    <property type="protein sequence ID" value="GES02784.1"/>
    <property type="molecule type" value="Genomic_DNA"/>
</dbReference>
<keyword evidence="11" id="KW-1185">Reference proteome</keyword>
<dbReference type="GO" id="GO:0016746">
    <property type="term" value="F:acyltransferase activity"/>
    <property type="evidence" value="ECO:0007669"/>
    <property type="project" value="UniProtKB-KW"/>
</dbReference>
<feature type="active site" description="Nucleophile" evidence="7">
    <location>
        <position position="321"/>
    </location>
</feature>
<dbReference type="Gene3D" id="2.60.40.3780">
    <property type="match status" value="1"/>
</dbReference>
<reference evidence="10 11" key="1">
    <citation type="submission" date="2019-10" db="EMBL/GenBank/DDBJ databases">
        <title>Whole genome shotgun sequence of Acrocarpospora corrugata NBRC 13972.</title>
        <authorList>
            <person name="Ichikawa N."/>
            <person name="Kimura A."/>
            <person name="Kitahashi Y."/>
            <person name="Komaki H."/>
            <person name="Oguchi A."/>
        </authorList>
    </citation>
    <scope>NUCLEOTIDE SEQUENCE [LARGE SCALE GENOMIC DNA]</scope>
    <source>
        <strain evidence="10 11">NBRC 13972</strain>
    </source>
</reference>
<comment type="caution">
    <text evidence="10">The sequence shown here is derived from an EMBL/GenBank/DDBJ whole genome shotgun (WGS) entry which is preliminary data.</text>
</comment>
<evidence type="ECO:0000256" key="7">
    <source>
        <dbReference type="PROSITE-ProRule" id="PRU01373"/>
    </source>
</evidence>
<evidence type="ECO:0000313" key="10">
    <source>
        <dbReference type="EMBL" id="GES02784.1"/>
    </source>
</evidence>
<dbReference type="AlphaFoldDB" id="A0A5M3W228"/>
<name>A0A5M3W228_9ACTN</name>
<keyword evidence="4 7" id="KW-0573">Peptidoglycan synthesis</keyword>
<dbReference type="SUPFAM" id="SSF141523">
    <property type="entry name" value="L,D-transpeptidase catalytic domain-like"/>
    <property type="match status" value="1"/>
</dbReference>
<proteinExistence type="predicted"/>
<dbReference type="InterPro" id="IPR038063">
    <property type="entry name" value="Transpep_catalytic_dom"/>
</dbReference>
<dbReference type="PANTHER" id="PTHR30582:SF2">
    <property type="entry name" value="L,D-TRANSPEPTIDASE YCIB-RELATED"/>
    <property type="match status" value="1"/>
</dbReference>
<evidence type="ECO:0000256" key="4">
    <source>
        <dbReference type="ARBA" id="ARBA00022984"/>
    </source>
</evidence>
<dbReference type="RefSeq" id="WP_155338990.1">
    <property type="nucleotide sequence ID" value="NZ_BAAABN010000011.1"/>
</dbReference>
<sequence length="393" mass="42281">MRHVGWQLTVLVLAGCSSVTAETRAPAPVITMSPAADDLRARPDRGLVVQARYGTLTAVTAFAGGKQVPGAFSGDHTVWRSTWTLPPGTAHVVNATASGAGGAARHAARFRTLPAGPGGGVSIDPLPGETVGVGMPIIMRFTTPITDRVAIERALEVKSDKPAEGAWHWFSPTDVVYRPRRYWRPRQRVELTAHLAGIRLAPGVYGPADRTLAFTIGRKMTSTVDTLTHQMLVRRNGELIRRVPISAGKGTSFEYTTNSGTHLTMGKGNPVHMTSPGRGLGEPGYYDQTISYAVRISDSGEFVHAFNNIWAQGRQNVSHGCVNASPAEAAWFYANALRGDPVLVTGTSRILEPDNGWGFWQLSWSAWLTGSALHATKPVNSSTSPLLPHVYDM</sequence>
<feature type="chain" id="PRO_5024402616" description="L,D-TPase catalytic domain-containing protein" evidence="8">
    <location>
        <begin position="22"/>
        <end position="393"/>
    </location>
</feature>
<evidence type="ECO:0000256" key="3">
    <source>
        <dbReference type="ARBA" id="ARBA00022960"/>
    </source>
</evidence>